<evidence type="ECO:0000256" key="1">
    <source>
        <dbReference type="ARBA" id="ARBA00001974"/>
    </source>
</evidence>
<keyword evidence="3" id="KW-0274">FAD</keyword>
<dbReference type="Gene3D" id="3.50.50.60">
    <property type="entry name" value="FAD/NAD(P)-binding domain"/>
    <property type="match status" value="1"/>
</dbReference>
<dbReference type="PRINTS" id="PR00411">
    <property type="entry name" value="PNDRDTASEI"/>
</dbReference>
<keyword evidence="4" id="KW-0560">Oxidoreductase</keyword>
<dbReference type="PROSITE" id="PS51318">
    <property type="entry name" value="TAT"/>
    <property type="match status" value="1"/>
</dbReference>
<feature type="domain" description="FAD-dependent oxidoreductase 2 FAD-binding" evidence="6">
    <location>
        <begin position="36"/>
        <end position="454"/>
    </location>
</feature>
<name>A0ABS9MQV5_9BURK</name>
<keyword evidence="2" id="KW-0285">Flavoprotein</keyword>
<dbReference type="InterPro" id="IPR050315">
    <property type="entry name" value="FAD-oxidoreductase_2"/>
</dbReference>
<evidence type="ECO:0000259" key="6">
    <source>
        <dbReference type="Pfam" id="PF00890"/>
    </source>
</evidence>
<dbReference type="SUPFAM" id="SSF56425">
    <property type="entry name" value="Succinate dehydrogenase/fumarate reductase flavoprotein, catalytic domain"/>
    <property type="match status" value="1"/>
</dbReference>
<dbReference type="RefSeq" id="WP_237978270.1">
    <property type="nucleotide sequence ID" value="NZ_JAKNCT010000004.1"/>
</dbReference>
<accession>A0ABS9MQV5</accession>
<proteinExistence type="predicted"/>
<dbReference type="InterPro" id="IPR027477">
    <property type="entry name" value="Succ_DH/fumarate_Rdtase_cat_sf"/>
</dbReference>
<dbReference type="InterPro" id="IPR036188">
    <property type="entry name" value="FAD/NAD-bd_sf"/>
</dbReference>
<dbReference type="Proteomes" id="UP001297600">
    <property type="component" value="Unassembled WGS sequence"/>
</dbReference>
<evidence type="ECO:0000256" key="5">
    <source>
        <dbReference type="SAM" id="SignalP"/>
    </source>
</evidence>
<feature type="signal peptide" evidence="5">
    <location>
        <begin position="1"/>
        <end position="29"/>
    </location>
</feature>
<dbReference type="PANTHER" id="PTHR43400">
    <property type="entry name" value="FUMARATE REDUCTASE"/>
    <property type="match status" value="1"/>
</dbReference>
<dbReference type="Pfam" id="PF00890">
    <property type="entry name" value="FAD_binding_2"/>
    <property type="match status" value="1"/>
</dbReference>
<evidence type="ECO:0000256" key="3">
    <source>
        <dbReference type="ARBA" id="ARBA00022827"/>
    </source>
</evidence>
<gene>
    <name evidence="7" type="ORF">MAF45_04035</name>
</gene>
<sequence>MAEKAVSRRTVLRAGAALALSAPVLPAFARTQPRFDVIVAGSGAGGFAAAIRAAENGARVLLLEANSWVGGASRVSTGIFGCAGHPIQKKLGFTATAEDLYKNYIGVAAATRTKAKPEAARILADGAVPAADWLASLGVEWSTKKAQKFFLNIKEGHRLGELLIDSLERRARALGVEIRTRHRAERLLVKDGRIAGVRCRTTEGSKAFPARAVVLATGGFEANPRMIDLYIGHGWGKAGIYCTPADRGDGQRMAEEAGAGLADMEVFKANPTIHEYKGNRYNLRSVIRQGAIAVNGEGRRFMNETGSYYESHRIWALPQKQAWVLFGDPALEADPRLKKLVAAGDILRSETLSGLARAIGAEESTLEVTLRRYEAMRKFGRDEDFGRGNLKEAFGGAWYAARIQPMIQGTFGGVMTNVRTQALTPEGRVFPGLYAVGECAAAGLRGLNPQTANAVFGSIAGREAAAYSREA</sequence>
<evidence type="ECO:0000313" key="8">
    <source>
        <dbReference type="Proteomes" id="UP001297600"/>
    </source>
</evidence>
<evidence type="ECO:0000256" key="2">
    <source>
        <dbReference type="ARBA" id="ARBA00022630"/>
    </source>
</evidence>
<reference evidence="7 8" key="1">
    <citation type="submission" date="2022-02" db="EMBL/GenBank/DDBJ databases">
        <title>Mesosutterella porci, a novel member of the family Sutterellaceae from pig feces.</title>
        <authorList>
            <person name="Wylensek D."/>
            <person name="Clavel T."/>
        </authorList>
    </citation>
    <scope>NUCLEOTIDE SEQUENCE [LARGE SCALE GENOMIC DNA]</scope>
    <source>
        <strain evidence="8">oilRF-744-wt-GAM-9</strain>
    </source>
</reference>
<dbReference type="SUPFAM" id="SSF51905">
    <property type="entry name" value="FAD/NAD(P)-binding domain"/>
    <property type="match status" value="1"/>
</dbReference>
<comment type="cofactor">
    <cofactor evidence="1">
        <name>FAD</name>
        <dbReference type="ChEBI" id="CHEBI:57692"/>
    </cofactor>
</comment>
<protein>
    <submittedName>
        <fullName evidence="7">FAD-dependent oxidoreductase</fullName>
    </submittedName>
</protein>
<keyword evidence="5" id="KW-0732">Signal</keyword>
<evidence type="ECO:0000256" key="4">
    <source>
        <dbReference type="ARBA" id="ARBA00023002"/>
    </source>
</evidence>
<dbReference type="Gene3D" id="3.90.700.10">
    <property type="entry name" value="Succinate dehydrogenase/fumarate reductase flavoprotein, catalytic domain"/>
    <property type="match status" value="1"/>
</dbReference>
<evidence type="ECO:0000313" key="7">
    <source>
        <dbReference type="EMBL" id="MCG5030615.1"/>
    </source>
</evidence>
<dbReference type="PANTHER" id="PTHR43400:SF10">
    <property type="entry name" value="3-OXOSTEROID 1-DEHYDROGENASE"/>
    <property type="match status" value="1"/>
</dbReference>
<organism evidence="7 8">
    <name type="scientific">Mesosutterella porci</name>
    <dbReference type="NCBI Taxonomy" id="2915351"/>
    <lineage>
        <taxon>Bacteria</taxon>
        <taxon>Pseudomonadati</taxon>
        <taxon>Pseudomonadota</taxon>
        <taxon>Betaproteobacteria</taxon>
        <taxon>Burkholderiales</taxon>
        <taxon>Sutterellaceae</taxon>
        <taxon>Mesosutterella</taxon>
    </lineage>
</organism>
<dbReference type="InterPro" id="IPR006311">
    <property type="entry name" value="TAT_signal"/>
</dbReference>
<feature type="chain" id="PRO_5045640919" evidence="5">
    <location>
        <begin position="30"/>
        <end position="471"/>
    </location>
</feature>
<dbReference type="EMBL" id="JAKNCT010000004">
    <property type="protein sequence ID" value="MCG5030615.1"/>
    <property type="molecule type" value="Genomic_DNA"/>
</dbReference>
<comment type="caution">
    <text evidence="7">The sequence shown here is derived from an EMBL/GenBank/DDBJ whole genome shotgun (WGS) entry which is preliminary data.</text>
</comment>
<dbReference type="InterPro" id="IPR003953">
    <property type="entry name" value="FAD-dep_OxRdtase_2_FAD-bd"/>
</dbReference>
<keyword evidence="8" id="KW-1185">Reference proteome</keyword>